<dbReference type="InterPro" id="IPR043128">
    <property type="entry name" value="Rev_trsase/Diguanyl_cyclase"/>
</dbReference>
<keyword evidence="2" id="KW-1185">Reference proteome</keyword>
<evidence type="ECO:0000313" key="1">
    <source>
        <dbReference type="EMBL" id="MBB4693359.1"/>
    </source>
</evidence>
<sequence length="55" mass="5391">MAQQPVELPDEPPAAVSAGVGIAVNRPGATAGSILQDAGTAMYAAKNRYAGAGHA</sequence>
<dbReference type="RefSeq" id="WP_184951991.1">
    <property type="nucleotide sequence ID" value="NZ_BOMC01000080.1"/>
</dbReference>
<name>A0A7W7CRG1_9ACTN</name>
<dbReference type="EMBL" id="JACHMF010000001">
    <property type="protein sequence ID" value="MBB4693359.1"/>
    <property type="molecule type" value="Genomic_DNA"/>
</dbReference>
<reference evidence="1 2" key="1">
    <citation type="submission" date="2020-08" db="EMBL/GenBank/DDBJ databases">
        <title>Sequencing the genomes of 1000 actinobacteria strains.</title>
        <authorList>
            <person name="Klenk H.-P."/>
        </authorList>
    </citation>
    <scope>NUCLEOTIDE SEQUENCE [LARGE SCALE GENOMIC DNA]</scope>
    <source>
        <strain evidence="1 2">DSM 45518</strain>
    </source>
</reference>
<comment type="caution">
    <text evidence="1">The sequence shown here is derived from an EMBL/GenBank/DDBJ whole genome shotgun (WGS) entry which is preliminary data.</text>
</comment>
<dbReference type="AlphaFoldDB" id="A0A7W7CRG1"/>
<dbReference type="Gene3D" id="3.30.70.270">
    <property type="match status" value="1"/>
</dbReference>
<proteinExistence type="predicted"/>
<organism evidence="1 2">
    <name type="scientific">Paractinoplanes abujensis</name>
    <dbReference type="NCBI Taxonomy" id="882441"/>
    <lineage>
        <taxon>Bacteria</taxon>
        <taxon>Bacillati</taxon>
        <taxon>Actinomycetota</taxon>
        <taxon>Actinomycetes</taxon>
        <taxon>Micromonosporales</taxon>
        <taxon>Micromonosporaceae</taxon>
        <taxon>Paractinoplanes</taxon>
    </lineage>
</organism>
<dbReference type="Proteomes" id="UP000542742">
    <property type="component" value="Unassembled WGS sequence"/>
</dbReference>
<accession>A0A7W7CRG1</accession>
<gene>
    <name evidence="1" type="ORF">BKA14_003507</name>
</gene>
<protein>
    <submittedName>
        <fullName evidence="1">GGDEF domain-containing protein</fullName>
    </submittedName>
</protein>
<evidence type="ECO:0000313" key="2">
    <source>
        <dbReference type="Proteomes" id="UP000542742"/>
    </source>
</evidence>